<dbReference type="EMBL" id="CAKLCB010000266">
    <property type="protein sequence ID" value="CAH0518758.1"/>
    <property type="molecule type" value="Genomic_DNA"/>
</dbReference>
<keyword evidence="2" id="KW-1185">Reference proteome</keyword>
<evidence type="ECO:0000313" key="2">
    <source>
        <dbReference type="Proteomes" id="UP001158986"/>
    </source>
</evidence>
<proteinExistence type="predicted"/>
<name>A0ABN8D021_9STRA</name>
<protein>
    <submittedName>
        <fullName evidence="1">Uncharacterized protein</fullName>
    </submittedName>
</protein>
<evidence type="ECO:0000313" key="1">
    <source>
        <dbReference type="EMBL" id="CAH0518758.1"/>
    </source>
</evidence>
<sequence length="198" mass="22038">MKENTATYLWHDISSYLSACGAILTSKLTKNCELFVSTWSAPIKQSQFSCAASHLGELKCIAICIESRLSTWFSGHDTVVQPGHNSAGRSFTTILTCFFSFLEEMHGNNDVAVVIIERKVLEQCKRGHRREDADMVTMVKKLSSVVESSIATCEHLTVLQKRPAASLLISGRQIHQLTRLFGRPRSATRFLASVEAIF</sequence>
<dbReference type="Proteomes" id="UP001158986">
    <property type="component" value="Unassembled WGS sequence"/>
</dbReference>
<reference evidence="1 2" key="1">
    <citation type="submission" date="2021-11" db="EMBL/GenBank/DDBJ databases">
        <authorList>
            <person name="Islam A."/>
            <person name="Islam S."/>
            <person name="Flora M.S."/>
            <person name="Rahman M."/>
            <person name="Ziaur R.M."/>
            <person name="Epstein J.H."/>
            <person name="Hassan M."/>
            <person name="Klassen M."/>
            <person name="Woodard K."/>
            <person name="Webb A."/>
            <person name="Webby R.J."/>
            <person name="El Zowalaty M.E."/>
        </authorList>
    </citation>
    <scope>NUCLEOTIDE SEQUENCE [LARGE SCALE GENOMIC DNA]</scope>
    <source>
        <strain evidence="1">Pbs1</strain>
    </source>
</reference>
<accession>A0ABN8D021</accession>
<gene>
    <name evidence="1" type="ORF">PBS001_LOCUS5316</name>
</gene>
<organism evidence="1 2">
    <name type="scientific">Peronospora belbahrii</name>
    <dbReference type="NCBI Taxonomy" id="622444"/>
    <lineage>
        <taxon>Eukaryota</taxon>
        <taxon>Sar</taxon>
        <taxon>Stramenopiles</taxon>
        <taxon>Oomycota</taxon>
        <taxon>Peronosporomycetes</taxon>
        <taxon>Peronosporales</taxon>
        <taxon>Peronosporaceae</taxon>
        <taxon>Peronospora</taxon>
    </lineage>
</organism>
<comment type="caution">
    <text evidence="1">The sequence shown here is derived from an EMBL/GenBank/DDBJ whole genome shotgun (WGS) entry which is preliminary data.</text>
</comment>